<dbReference type="Pfam" id="PF18649">
    <property type="entry name" value="EcpB_C"/>
    <property type="match status" value="1"/>
</dbReference>
<dbReference type="OrthoDB" id="8584734at2"/>
<feature type="chain" id="PRO_5013236212" description="Probable fimbrial chaperone EcpB" evidence="6">
    <location>
        <begin position="22"/>
        <end position="225"/>
    </location>
</feature>
<feature type="domain" description="EcpB C-terminal" evidence="7">
    <location>
        <begin position="155"/>
        <end position="224"/>
    </location>
</feature>
<dbReference type="InterPro" id="IPR013783">
    <property type="entry name" value="Ig-like_fold"/>
</dbReference>
<dbReference type="Gene3D" id="2.60.40.10">
    <property type="entry name" value="Immunoglobulins"/>
    <property type="match status" value="1"/>
</dbReference>
<dbReference type="SUPFAM" id="SSF49354">
    <property type="entry name" value="PapD-like"/>
    <property type="match status" value="1"/>
</dbReference>
<evidence type="ECO:0000313" key="8">
    <source>
        <dbReference type="EMBL" id="ATA21685.1"/>
    </source>
</evidence>
<protein>
    <recommendedName>
        <fullName evidence="2">Probable fimbrial chaperone EcpB</fullName>
    </recommendedName>
</protein>
<accession>A0A250B6G3</accession>
<dbReference type="Proteomes" id="UP000217182">
    <property type="component" value="Chromosome"/>
</dbReference>
<reference evidence="8 9" key="1">
    <citation type="submission" date="2016-01" db="EMBL/GenBank/DDBJ databases">
        <authorList>
            <person name="Oliw E.H."/>
        </authorList>
    </citation>
    <scope>NUCLEOTIDE SEQUENCE [LARGE SCALE GENOMIC DNA]</scope>
    <source>
        <strain evidence="8 9">FRB97</strain>
    </source>
</reference>
<dbReference type="InterPro" id="IPR008962">
    <property type="entry name" value="PapD-like_sf"/>
</dbReference>
<evidence type="ECO:0000256" key="1">
    <source>
        <dbReference type="ARBA" id="ARBA00009408"/>
    </source>
</evidence>
<dbReference type="InterPro" id="IPR040695">
    <property type="entry name" value="EcpB_C"/>
</dbReference>
<sequence>MNKVFTLSWSVLALLPLMAQAVNVGEVTSMMAPDEFSLSKEITNTTDSARFVSVTVYRLSSPMAEGVIIPMESKSELLSTPSSLILPGNAKDNFRFFYKGPSDNKERYYRLSWTDEPITESGYTQKSKQGQATTSAVINTILVVGPRKENFDFKRDGDTIYNSGNAAFRVISFGTCKDKKMDQGKGCRERYYIMPGKSVRIKYTDITNNKTRIGIWHGKTYINVK</sequence>
<evidence type="ECO:0000256" key="3">
    <source>
        <dbReference type="ARBA" id="ARBA00022558"/>
    </source>
</evidence>
<evidence type="ECO:0000256" key="6">
    <source>
        <dbReference type="SAM" id="SignalP"/>
    </source>
</evidence>
<comment type="similarity">
    <text evidence="1">Belongs to the EcpB/EcpE family.</text>
</comment>
<gene>
    <name evidence="8" type="ORF">AWC35_21375</name>
</gene>
<dbReference type="KEGG" id="gqu:AWC35_21375"/>
<name>A0A250B6G3_9GAMM</name>
<evidence type="ECO:0000313" key="9">
    <source>
        <dbReference type="Proteomes" id="UP000217182"/>
    </source>
</evidence>
<keyword evidence="3" id="KW-1029">Fimbrium biogenesis</keyword>
<feature type="signal peptide" evidence="6">
    <location>
        <begin position="1"/>
        <end position="21"/>
    </location>
</feature>
<organism evidence="8 9">
    <name type="scientific">Gibbsiella quercinecans</name>
    <dbReference type="NCBI Taxonomy" id="929813"/>
    <lineage>
        <taxon>Bacteria</taxon>
        <taxon>Pseudomonadati</taxon>
        <taxon>Pseudomonadota</taxon>
        <taxon>Gammaproteobacteria</taxon>
        <taxon>Enterobacterales</taxon>
        <taxon>Yersiniaceae</taxon>
        <taxon>Gibbsiella</taxon>
    </lineage>
</organism>
<keyword evidence="9" id="KW-1185">Reference proteome</keyword>
<keyword evidence="4 6" id="KW-0732">Signal</keyword>
<evidence type="ECO:0000256" key="2">
    <source>
        <dbReference type="ARBA" id="ARBA00014241"/>
    </source>
</evidence>
<dbReference type="RefSeq" id="WP_095848265.1">
    <property type="nucleotide sequence ID" value="NZ_CP014136.1"/>
</dbReference>
<dbReference type="EMBL" id="CP014136">
    <property type="protein sequence ID" value="ATA21685.1"/>
    <property type="molecule type" value="Genomic_DNA"/>
</dbReference>
<evidence type="ECO:0000256" key="4">
    <source>
        <dbReference type="ARBA" id="ARBA00022729"/>
    </source>
</evidence>
<evidence type="ECO:0000259" key="7">
    <source>
        <dbReference type="Pfam" id="PF18649"/>
    </source>
</evidence>
<evidence type="ECO:0000256" key="5">
    <source>
        <dbReference type="ARBA" id="ARBA00023186"/>
    </source>
</evidence>
<keyword evidence="5" id="KW-0143">Chaperone</keyword>
<proteinExistence type="inferred from homology"/>
<dbReference type="AlphaFoldDB" id="A0A250B6G3"/>